<keyword evidence="10 13" id="KW-1133">Transmembrane helix</keyword>
<evidence type="ECO:0000256" key="6">
    <source>
        <dbReference type="ARBA" id="ARBA00022679"/>
    </source>
</evidence>
<evidence type="ECO:0000256" key="8">
    <source>
        <dbReference type="ARBA" id="ARBA00022741"/>
    </source>
</evidence>
<evidence type="ECO:0000256" key="3">
    <source>
        <dbReference type="ARBA" id="ARBA00006462"/>
    </source>
</evidence>
<keyword evidence="7 13" id="KW-0812">Transmembrane</keyword>
<name>W9W606_9EURO</name>
<feature type="domain" description="Fringe-like glycosyltransferase" evidence="14">
    <location>
        <begin position="263"/>
        <end position="354"/>
    </location>
</feature>
<dbReference type="Gene3D" id="3.50.4.10">
    <property type="entry name" value="Hepatocyte Growth Factor"/>
    <property type="match status" value="1"/>
</dbReference>
<feature type="transmembrane region" description="Helical" evidence="13">
    <location>
        <begin position="12"/>
        <end position="31"/>
    </location>
</feature>
<evidence type="ECO:0000256" key="4">
    <source>
        <dbReference type="ARBA" id="ARBA00012557"/>
    </source>
</evidence>
<comment type="subcellular location">
    <subcellularLocation>
        <location evidence="1">Membrane</location>
        <topology evidence="1">Single-pass type II membrane protein</topology>
    </subcellularLocation>
</comment>
<evidence type="ECO:0000256" key="2">
    <source>
        <dbReference type="ARBA" id="ARBA00004922"/>
    </source>
</evidence>
<keyword evidence="6" id="KW-0808">Transferase</keyword>
<evidence type="ECO:0000256" key="10">
    <source>
        <dbReference type="ARBA" id="ARBA00022989"/>
    </source>
</evidence>
<feature type="compositionally biased region" description="Low complexity" evidence="12">
    <location>
        <begin position="45"/>
        <end position="57"/>
    </location>
</feature>
<dbReference type="PANTHER" id="PTHR23033:SF47">
    <property type="entry name" value="APPLE DOMAIN-CONTAINING PROTEIN-RELATED"/>
    <property type="match status" value="1"/>
</dbReference>
<evidence type="ECO:0000256" key="12">
    <source>
        <dbReference type="SAM" id="MobiDB-lite"/>
    </source>
</evidence>
<protein>
    <recommendedName>
        <fullName evidence="4">N-acetylgalactosaminide beta-1,3-galactosyltransferase</fullName>
        <ecNumber evidence="4">2.4.1.122</ecNumber>
    </recommendedName>
</protein>
<dbReference type="STRING" id="1182544.W9W606"/>
<dbReference type="InterPro" id="IPR003378">
    <property type="entry name" value="Fringe-like_glycosylTrfase"/>
</dbReference>
<proteinExistence type="inferred from homology"/>
<keyword evidence="11 13" id="KW-0472">Membrane</keyword>
<evidence type="ECO:0000256" key="13">
    <source>
        <dbReference type="SAM" id="Phobius"/>
    </source>
</evidence>
<keyword evidence="9" id="KW-0735">Signal-anchor</keyword>
<dbReference type="SUPFAM" id="SSF57414">
    <property type="entry name" value="Hairpin loop containing domain-like"/>
    <property type="match status" value="1"/>
</dbReference>
<evidence type="ECO:0000256" key="7">
    <source>
        <dbReference type="ARBA" id="ARBA00022692"/>
    </source>
</evidence>
<dbReference type="GeneID" id="19183899"/>
<dbReference type="Pfam" id="PF02434">
    <property type="entry name" value="Fringe"/>
    <property type="match status" value="1"/>
</dbReference>
<comment type="similarity">
    <text evidence="3">Belongs to the glycosyltransferase 31 family. Beta3-Gal-T subfamily.</text>
</comment>
<dbReference type="OrthoDB" id="414175at2759"/>
<keyword evidence="16" id="KW-1185">Reference proteome</keyword>
<sequence>MALSFPRGLGPVRLLIVFLVLVSLLVFRSYYLPDPNAQSESGLASSSGPWWRSQSSSTLPEDTDVDLEDGYYEFDEDPASPSAVDGTTVWDPEQEPEEEPDEEPDEEEEPEPEPEKPKTGPAYSSGPKVPLHPSIPVHASEPHIPPCRQLPGADKVVVMVKTGATEVFVRIPELLVTLAECAPNFMIFSDMEQHIGEFHIQDALDEIGREYKEGHEDFQFYNAIHAAHHAHGDVSVLGSDKAWALDKWKNIPMLHKAYVKYPRAEWFITIDADTYLSWANLLLLLDRMDPDDPLYAGCVYWHGPTAFAQGGTGYLLSRKAVQRFEAIRTPEKIADWEKETSTICCGDVMLGVAMGHAGVSVSGAWPMFQVDPPSSYQWGDRTWCTPAITWHHVHSYEVEALWQFEQEWLNKTWDDEDPGAVPYLFKDVFEDFVVPHISEKKKDWNNGSGDKTFTEPREGHVKEDADWDWKNDEEKQKMWDDLSELEKGSVESADKCREVCESDPECVQFSWHPGTCKLSHSIKMGRPVDGKEEYISGWMLERVEEFKNARGECGEISWQIG</sequence>
<evidence type="ECO:0000259" key="14">
    <source>
        <dbReference type="Pfam" id="PF02434"/>
    </source>
</evidence>
<keyword evidence="5" id="KW-0328">Glycosyltransferase</keyword>
<dbReference type="HOGENOM" id="CLU_022549_1_0_1"/>
<dbReference type="GO" id="GO:0000166">
    <property type="term" value="F:nucleotide binding"/>
    <property type="evidence" value="ECO:0007669"/>
    <property type="project" value="UniProtKB-KW"/>
</dbReference>
<dbReference type="GO" id="GO:0016263">
    <property type="term" value="F:glycoprotein-N-acetylgalactosamine 3-beta-galactosyltransferase activity"/>
    <property type="evidence" value="ECO:0007669"/>
    <property type="project" value="UniProtKB-EC"/>
</dbReference>
<comment type="caution">
    <text evidence="15">The sequence shown here is derived from an EMBL/GenBank/DDBJ whole genome shotgun (WGS) entry which is preliminary data.</text>
</comment>
<dbReference type="RefSeq" id="XP_007761514.1">
    <property type="nucleotide sequence ID" value="XM_007763324.1"/>
</dbReference>
<dbReference type="VEuPathDB" id="FungiDB:A1O7_09336"/>
<dbReference type="EMBL" id="AMGW01000007">
    <property type="protein sequence ID" value="EXJ53999.1"/>
    <property type="molecule type" value="Genomic_DNA"/>
</dbReference>
<reference evidence="15 16" key="1">
    <citation type="submission" date="2013-03" db="EMBL/GenBank/DDBJ databases">
        <title>The Genome Sequence of Cladophialophora yegresii CBS 114405.</title>
        <authorList>
            <consortium name="The Broad Institute Genomics Platform"/>
            <person name="Cuomo C."/>
            <person name="de Hoog S."/>
            <person name="Gorbushina A."/>
            <person name="Walker B."/>
            <person name="Young S.K."/>
            <person name="Zeng Q."/>
            <person name="Gargeya S."/>
            <person name="Fitzgerald M."/>
            <person name="Haas B."/>
            <person name="Abouelleil A."/>
            <person name="Allen A.W."/>
            <person name="Alvarado L."/>
            <person name="Arachchi H.M."/>
            <person name="Berlin A.M."/>
            <person name="Chapman S.B."/>
            <person name="Gainer-Dewar J."/>
            <person name="Goldberg J."/>
            <person name="Griggs A."/>
            <person name="Gujja S."/>
            <person name="Hansen M."/>
            <person name="Howarth C."/>
            <person name="Imamovic A."/>
            <person name="Ireland A."/>
            <person name="Larimer J."/>
            <person name="McCowan C."/>
            <person name="Murphy C."/>
            <person name="Pearson M."/>
            <person name="Poon T.W."/>
            <person name="Priest M."/>
            <person name="Roberts A."/>
            <person name="Saif S."/>
            <person name="Shea T."/>
            <person name="Sisk P."/>
            <person name="Sykes S."/>
            <person name="Wortman J."/>
            <person name="Nusbaum C."/>
            <person name="Birren B."/>
        </authorList>
    </citation>
    <scope>NUCLEOTIDE SEQUENCE [LARGE SCALE GENOMIC DNA]</scope>
    <source>
        <strain evidence="15 16">CBS 114405</strain>
    </source>
</reference>
<evidence type="ECO:0000256" key="9">
    <source>
        <dbReference type="ARBA" id="ARBA00022968"/>
    </source>
</evidence>
<evidence type="ECO:0000256" key="1">
    <source>
        <dbReference type="ARBA" id="ARBA00004606"/>
    </source>
</evidence>
<dbReference type="eggNOG" id="KOG2246">
    <property type="taxonomic scope" value="Eukaryota"/>
</dbReference>
<dbReference type="EC" id="2.4.1.122" evidence="4"/>
<comment type="pathway">
    <text evidence="2">Protein modification; protein glycosylation.</text>
</comment>
<feature type="compositionally biased region" description="Acidic residues" evidence="12">
    <location>
        <begin position="61"/>
        <end position="78"/>
    </location>
</feature>
<evidence type="ECO:0000313" key="15">
    <source>
        <dbReference type="EMBL" id="EXJ53999.1"/>
    </source>
</evidence>
<organism evidence="15 16">
    <name type="scientific">Cladophialophora yegresii CBS 114405</name>
    <dbReference type="NCBI Taxonomy" id="1182544"/>
    <lineage>
        <taxon>Eukaryota</taxon>
        <taxon>Fungi</taxon>
        <taxon>Dikarya</taxon>
        <taxon>Ascomycota</taxon>
        <taxon>Pezizomycotina</taxon>
        <taxon>Eurotiomycetes</taxon>
        <taxon>Chaetothyriomycetidae</taxon>
        <taxon>Chaetothyriales</taxon>
        <taxon>Herpotrichiellaceae</taxon>
        <taxon>Cladophialophora</taxon>
    </lineage>
</organism>
<keyword evidence="8" id="KW-0547">Nucleotide-binding</keyword>
<dbReference type="Gene3D" id="3.90.550.50">
    <property type="match status" value="1"/>
</dbReference>
<feature type="compositionally biased region" description="Acidic residues" evidence="12">
    <location>
        <begin position="92"/>
        <end position="112"/>
    </location>
</feature>
<gene>
    <name evidence="15" type="ORF">A1O7_09336</name>
</gene>
<evidence type="ECO:0000256" key="11">
    <source>
        <dbReference type="ARBA" id="ARBA00023136"/>
    </source>
</evidence>
<dbReference type="AlphaFoldDB" id="W9W606"/>
<dbReference type="PANTHER" id="PTHR23033">
    <property type="entry name" value="BETA1,3-GALACTOSYLTRANSFERASE"/>
    <property type="match status" value="1"/>
</dbReference>
<accession>W9W606</accession>
<evidence type="ECO:0000256" key="5">
    <source>
        <dbReference type="ARBA" id="ARBA00022676"/>
    </source>
</evidence>
<dbReference type="Proteomes" id="UP000019473">
    <property type="component" value="Unassembled WGS sequence"/>
</dbReference>
<dbReference type="GO" id="GO:0016020">
    <property type="term" value="C:membrane"/>
    <property type="evidence" value="ECO:0007669"/>
    <property type="project" value="UniProtKB-SubCell"/>
</dbReference>
<dbReference type="InterPro" id="IPR026050">
    <property type="entry name" value="C1GALT1/C1GALT1_chp1"/>
</dbReference>
<feature type="region of interest" description="Disordered" evidence="12">
    <location>
        <begin position="37"/>
        <end position="149"/>
    </location>
</feature>
<evidence type="ECO:0000313" key="16">
    <source>
        <dbReference type="Proteomes" id="UP000019473"/>
    </source>
</evidence>